<feature type="domain" description="Glycosyl transferase family 1" evidence="1">
    <location>
        <begin position="76"/>
        <end position="233"/>
    </location>
</feature>
<dbReference type="AlphaFoldDB" id="A0A9D9HVC8"/>
<proteinExistence type="predicted"/>
<organism evidence="2 3">
    <name type="scientific">Candidatus Gallipaludibacter merdavium</name>
    <dbReference type="NCBI Taxonomy" id="2840839"/>
    <lineage>
        <taxon>Bacteria</taxon>
        <taxon>Pseudomonadati</taxon>
        <taxon>Bacteroidota</taxon>
        <taxon>Bacteroidia</taxon>
        <taxon>Bacteroidales</taxon>
        <taxon>Candidatus Gallipaludibacter</taxon>
    </lineage>
</organism>
<feature type="non-terminal residue" evidence="2">
    <location>
        <position position="1"/>
    </location>
</feature>
<dbReference type="PANTHER" id="PTHR12526">
    <property type="entry name" value="GLYCOSYLTRANSFERASE"/>
    <property type="match status" value="1"/>
</dbReference>
<protein>
    <submittedName>
        <fullName evidence="2">Glycosyltransferase</fullName>
    </submittedName>
</protein>
<sequence length="258" mass="29247">ACVGLKVKHVFSERTDPYMETSFALKVATKICDYADYGVFQTEGAQHYYKRLSQGRSTIIPNPIFLNKDIELVPYNERRNEIAFVGRCFLKQKRQDIMLKAFKIVLESHPEMRLVFYGGDFDIEKIKQMAIDMGLQGYVTFAGSVDDVLNKIKHARVLALSSDYEGIPNVLLEAMSVGVPVVSTDTSPGGVRVIIENGVNGFIVPRGDYHKLAENIVKVLNDKNIAEQFIQNGLENVKRFNPEVIFEKWNNFMKTTVK</sequence>
<dbReference type="EMBL" id="JADIMG010000085">
    <property type="protein sequence ID" value="MBO8460466.1"/>
    <property type="molecule type" value="Genomic_DNA"/>
</dbReference>
<evidence type="ECO:0000313" key="3">
    <source>
        <dbReference type="Proteomes" id="UP000823641"/>
    </source>
</evidence>
<name>A0A9D9HVC8_9BACT</name>
<evidence type="ECO:0000313" key="2">
    <source>
        <dbReference type="EMBL" id="MBO8460466.1"/>
    </source>
</evidence>
<dbReference type="GO" id="GO:0016757">
    <property type="term" value="F:glycosyltransferase activity"/>
    <property type="evidence" value="ECO:0007669"/>
    <property type="project" value="InterPro"/>
</dbReference>
<reference evidence="2" key="1">
    <citation type="submission" date="2020-10" db="EMBL/GenBank/DDBJ databases">
        <authorList>
            <person name="Gilroy R."/>
        </authorList>
    </citation>
    <scope>NUCLEOTIDE SEQUENCE</scope>
    <source>
        <strain evidence="2">G3-3990</strain>
    </source>
</reference>
<dbReference type="InterPro" id="IPR001296">
    <property type="entry name" value="Glyco_trans_1"/>
</dbReference>
<comment type="caution">
    <text evidence="2">The sequence shown here is derived from an EMBL/GenBank/DDBJ whole genome shotgun (WGS) entry which is preliminary data.</text>
</comment>
<dbReference type="SUPFAM" id="SSF53756">
    <property type="entry name" value="UDP-Glycosyltransferase/glycogen phosphorylase"/>
    <property type="match status" value="1"/>
</dbReference>
<evidence type="ECO:0000259" key="1">
    <source>
        <dbReference type="Pfam" id="PF00534"/>
    </source>
</evidence>
<accession>A0A9D9HVC8</accession>
<dbReference type="Pfam" id="PF00534">
    <property type="entry name" value="Glycos_transf_1"/>
    <property type="match status" value="1"/>
</dbReference>
<reference evidence="2" key="2">
    <citation type="journal article" date="2021" name="PeerJ">
        <title>Extensive microbial diversity within the chicken gut microbiome revealed by metagenomics and culture.</title>
        <authorList>
            <person name="Gilroy R."/>
            <person name="Ravi A."/>
            <person name="Getino M."/>
            <person name="Pursley I."/>
            <person name="Horton D.L."/>
            <person name="Alikhan N.F."/>
            <person name="Baker D."/>
            <person name="Gharbi K."/>
            <person name="Hall N."/>
            <person name="Watson M."/>
            <person name="Adriaenssens E.M."/>
            <person name="Foster-Nyarko E."/>
            <person name="Jarju S."/>
            <person name="Secka A."/>
            <person name="Antonio M."/>
            <person name="Oren A."/>
            <person name="Chaudhuri R.R."/>
            <person name="La Ragione R."/>
            <person name="Hildebrand F."/>
            <person name="Pallen M.J."/>
        </authorList>
    </citation>
    <scope>NUCLEOTIDE SEQUENCE</scope>
    <source>
        <strain evidence="2">G3-3990</strain>
    </source>
</reference>
<dbReference type="Gene3D" id="3.40.50.2000">
    <property type="entry name" value="Glycogen Phosphorylase B"/>
    <property type="match status" value="2"/>
</dbReference>
<dbReference type="Proteomes" id="UP000823641">
    <property type="component" value="Unassembled WGS sequence"/>
</dbReference>
<gene>
    <name evidence="2" type="ORF">IAA73_09060</name>
</gene>